<keyword evidence="5 8" id="KW-0812">Transmembrane</keyword>
<feature type="transmembrane region" description="Helical" evidence="8">
    <location>
        <begin position="259"/>
        <end position="279"/>
    </location>
</feature>
<evidence type="ECO:0000256" key="4">
    <source>
        <dbReference type="ARBA" id="ARBA00022475"/>
    </source>
</evidence>
<dbReference type="GO" id="GO:0005886">
    <property type="term" value="C:plasma membrane"/>
    <property type="evidence" value="ECO:0007669"/>
    <property type="project" value="UniProtKB-SubCell"/>
</dbReference>
<dbReference type="InterPro" id="IPR038770">
    <property type="entry name" value="Na+/solute_symporter_sf"/>
</dbReference>
<protein>
    <recommendedName>
        <fullName evidence="11">Malate transporter</fullName>
    </recommendedName>
</protein>
<evidence type="ECO:0000256" key="6">
    <source>
        <dbReference type="ARBA" id="ARBA00022989"/>
    </source>
</evidence>
<evidence type="ECO:0000256" key="7">
    <source>
        <dbReference type="ARBA" id="ARBA00023136"/>
    </source>
</evidence>
<dbReference type="Gene3D" id="1.20.1530.20">
    <property type="match status" value="1"/>
</dbReference>
<comment type="subcellular location">
    <subcellularLocation>
        <location evidence="1">Cell membrane</location>
        <topology evidence="1">Multi-pass membrane protein</topology>
    </subcellularLocation>
</comment>
<accession>A0A1G9W3J1</accession>
<feature type="transmembrane region" description="Helical" evidence="8">
    <location>
        <begin position="173"/>
        <end position="194"/>
    </location>
</feature>
<keyword evidence="7 8" id="KW-0472">Membrane</keyword>
<evidence type="ECO:0008006" key="11">
    <source>
        <dbReference type="Google" id="ProtNLM"/>
    </source>
</evidence>
<feature type="transmembrane region" description="Helical" evidence="8">
    <location>
        <begin position="106"/>
        <end position="126"/>
    </location>
</feature>
<evidence type="ECO:0000256" key="8">
    <source>
        <dbReference type="SAM" id="Phobius"/>
    </source>
</evidence>
<dbReference type="InterPro" id="IPR004776">
    <property type="entry name" value="Mem_transp_PIN-like"/>
</dbReference>
<dbReference type="Proteomes" id="UP000199107">
    <property type="component" value="Unassembled WGS sequence"/>
</dbReference>
<feature type="transmembrane region" description="Helical" evidence="8">
    <location>
        <begin position="234"/>
        <end position="253"/>
    </location>
</feature>
<keyword evidence="4" id="KW-1003">Cell membrane</keyword>
<dbReference type="EMBL" id="FNGH01000019">
    <property type="protein sequence ID" value="SDM78751.1"/>
    <property type="molecule type" value="Genomic_DNA"/>
</dbReference>
<name>A0A1G9W3J1_9GAMM</name>
<feature type="transmembrane region" description="Helical" evidence="8">
    <location>
        <begin position="132"/>
        <end position="153"/>
    </location>
</feature>
<keyword evidence="3" id="KW-0813">Transport</keyword>
<dbReference type="PANTHER" id="PTHR36838:SF4">
    <property type="entry name" value="AUXIN EFFLUX CARRIER FAMILY PROTEIN"/>
    <property type="match status" value="1"/>
</dbReference>
<proteinExistence type="inferred from homology"/>
<dbReference type="STRING" id="48727.SAMN05192555_11961"/>
<sequence length="315" mass="33522">MNLFDVFLATLNVSLPVFAMVLVGLVLKRIGWIDQAFIATASALVFKATMPTLLFLSIIQADLETAFQPDLIAYFLGVTLISFMLAWGWAILRYPHIDRGIFVQGAFRSNCGVVGLALAASMYGGYGLSLGGILAGSVIVLYNVLSAIILSLYSPTARSDIPTLLADIIRNPLILSVLAALPVASLGLSLPEWLLTSGEYFGSLSLPLALICIGGTLSVRSVRSGSWLVTSACLWKLVWVPLLGTLGAILLGYRGQALGVLFLFFASPTAAVAFVMAKAAGANERLTADMIVLSTLGSMLTVSLGIFILQWLQMI</sequence>
<comment type="similarity">
    <text evidence="2">Belongs to the auxin efflux carrier (TC 2.A.69) family.</text>
</comment>
<organism evidence="9 10">
    <name type="scientific">Franzmannia pantelleriensis</name>
    <dbReference type="NCBI Taxonomy" id="48727"/>
    <lineage>
        <taxon>Bacteria</taxon>
        <taxon>Pseudomonadati</taxon>
        <taxon>Pseudomonadota</taxon>
        <taxon>Gammaproteobacteria</taxon>
        <taxon>Oceanospirillales</taxon>
        <taxon>Halomonadaceae</taxon>
        <taxon>Franzmannia</taxon>
    </lineage>
</organism>
<feature type="transmembrane region" description="Helical" evidence="8">
    <location>
        <begin position="36"/>
        <end position="59"/>
    </location>
</feature>
<keyword evidence="6 8" id="KW-1133">Transmembrane helix</keyword>
<evidence type="ECO:0000256" key="1">
    <source>
        <dbReference type="ARBA" id="ARBA00004651"/>
    </source>
</evidence>
<dbReference type="PANTHER" id="PTHR36838">
    <property type="entry name" value="AUXIN EFFLUX CARRIER FAMILY PROTEIN"/>
    <property type="match status" value="1"/>
</dbReference>
<evidence type="ECO:0000256" key="3">
    <source>
        <dbReference type="ARBA" id="ARBA00022448"/>
    </source>
</evidence>
<evidence type="ECO:0000313" key="10">
    <source>
        <dbReference type="Proteomes" id="UP000199107"/>
    </source>
</evidence>
<evidence type="ECO:0000256" key="5">
    <source>
        <dbReference type="ARBA" id="ARBA00022692"/>
    </source>
</evidence>
<dbReference type="RefSeq" id="WP_089660535.1">
    <property type="nucleotide sequence ID" value="NZ_FNGH01000019.1"/>
</dbReference>
<keyword evidence="10" id="KW-1185">Reference proteome</keyword>
<dbReference type="Pfam" id="PF03547">
    <property type="entry name" value="Mem_trans"/>
    <property type="match status" value="1"/>
</dbReference>
<dbReference type="OrthoDB" id="9786439at2"/>
<gene>
    <name evidence="9" type="ORF">SAMN05192555_11961</name>
</gene>
<feature type="transmembrane region" description="Helical" evidence="8">
    <location>
        <begin position="6"/>
        <end position="27"/>
    </location>
</feature>
<feature type="transmembrane region" description="Helical" evidence="8">
    <location>
        <begin position="291"/>
        <end position="312"/>
    </location>
</feature>
<feature type="transmembrane region" description="Helical" evidence="8">
    <location>
        <begin position="200"/>
        <end position="222"/>
    </location>
</feature>
<dbReference type="GO" id="GO:0055085">
    <property type="term" value="P:transmembrane transport"/>
    <property type="evidence" value="ECO:0007669"/>
    <property type="project" value="InterPro"/>
</dbReference>
<evidence type="ECO:0000256" key="2">
    <source>
        <dbReference type="ARBA" id="ARBA00010145"/>
    </source>
</evidence>
<evidence type="ECO:0000313" key="9">
    <source>
        <dbReference type="EMBL" id="SDM78751.1"/>
    </source>
</evidence>
<feature type="transmembrane region" description="Helical" evidence="8">
    <location>
        <begin position="71"/>
        <end position="94"/>
    </location>
</feature>
<dbReference type="AlphaFoldDB" id="A0A1G9W3J1"/>
<reference evidence="10" key="1">
    <citation type="submission" date="2016-10" db="EMBL/GenBank/DDBJ databases">
        <authorList>
            <person name="Varghese N."/>
            <person name="Submissions S."/>
        </authorList>
    </citation>
    <scope>NUCLEOTIDE SEQUENCE [LARGE SCALE GENOMIC DNA]</scope>
    <source>
        <strain evidence="10">AAP</strain>
    </source>
</reference>